<feature type="transmembrane region" description="Helical" evidence="1">
    <location>
        <begin position="40"/>
        <end position="59"/>
    </location>
</feature>
<feature type="transmembrane region" description="Helical" evidence="1">
    <location>
        <begin position="65"/>
        <end position="86"/>
    </location>
</feature>
<proteinExistence type="predicted"/>
<keyword evidence="3" id="KW-1185">Reference proteome</keyword>
<dbReference type="InterPro" id="IPR025695">
    <property type="entry name" value="DoxX-like"/>
</dbReference>
<comment type="caution">
    <text evidence="2">The sequence shown here is derived from an EMBL/GenBank/DDBJ whole genome shotgun (WGS) entry which is preliminary data.</text>
</comment>
<dbReference type="Proteomes" id="UP000006334">
    <property type="component" value="Unassembled WGS sequence"/>
</dbReference>
<evidence type="ECO:0000256" key="1">
    <source>
        <dbReference type="SAM" id="Phobius"/>
    </source>
</evidence>
<feature type="transmembrane region" description="Helical" evidence="1">
    <location>
        <begin position="14"/>
        <end position="33"/>
    </location>
</feature>
<organism evidence="2 3">
    <name type="scientific">Aliiglaciecola lipolytica E3</name>
    <dbReference type="NCBI Taxonomy" id="1127673"/>
    <lineage>
        <taxon>Bacteria</taxon>
        <taxon>Pseudomonadati</taxon>
        <taxon>Pseudomonadota</taxon>
        <taxon>Gammaproteobacteria</taxon>
        <taxon>Alteromonadales</taxon>
        <taxon>Alteromonadaceae</taxon>
        <taxon>Aliiglaciecola</taxon>
    </lineage>
</organism>
<dbReference type="STRING" id="1127673.GLIP_1323"/>
<sequence length="92" mass="9892">MTASLGFSNEISDLITQSAGVGEVIFGIVFFAFYRSKSVLILNILGLIGLLLFVVILQPQLLIEAFNPVTTNIPIIGLSLVLLNNLKQSSQA</sequence>
<dbReference type="EMBL" id="BAEN01000029">
    <property type="protein sequence ID" value="GAC13964.1"/>
    <property type="molecule type" value="Genomic_DNA"/>
</dbReference>
<gene>
    <name evidence="2" type="ORF">GLIP_1323</name>
</gene>
<keyword evidence="1" id="KW-0812">Transmembrane</keyword>
<dbReference type="Pfam" id="PF13781">
    <property type="entry name" value="DoxX_3"/>
    <property type="match status" value="1"/>
</dbReference>
<dbReference type="AlphaFoldDB" id="K6WZW4"/>
<evidence type="ECO:0000313" key="2">
    <source>
        <dbReference type="EMBL" id="GAC13964.1"/>
    </source>
</evidence>
<name>K6WZW4_9ALTE</name>
<protein>
    <recommendedName>
        <fullName evidence="4">DoxX family protein</fullName>
    </recommendedName>
</protein>
<dbReference type="eggNOG" id="ENOG5032PJR">
    <property type="taxonomic scope" value="Bacteria"/>
</dbReference>
<accession>K6WZW4</accession>
<evidence type="ECO:0000313" key="3">
    <source>
        <dbReference type="Proteomes" id="UP000006334"/>
    </source>
</evidence>
<keyword evidence="1" id="KW-0472">Membrane</keyword>
<keyword evidence="1" id="KW-1133">Transmembrane helix</keyword>
<evidence type="ECO:0008006" key="4">
    <source>
        <dbReference type="Google" id="ProtNLM"/>
    </source>
</evidence>
<reference evidence="2 3" key="1">
    <citation type="journal article" date="2017" name="Antonie Van Leeuwenhoek">
        <title>Rhizobium rhizosphaerae sp. nov., a novel species isolated from rice rhizosphere.</title>
        <authorList>
            <person name="Zhao J.J."/>
            <person name="Zhang J."/>
            <person name="Zhang R.J."/>
            <person name="Zhang C.W."/>
            <person name="Yin H.Q."/>
            <person name="Zhang X.X."/>
        </authorList>
    </citation>
    <scope>NUCLEOTIDE SEQUENCE [LARGE SCALE GENOMIC DNA]</scope>
    <source>
        <strain evidence="2 3">E3</strain>
    </source>
</reference>